<protein>
    <submittedName>
        <fullName evidence="1">Uncharacterized protein</fullName>
    </submittedName>
</protein>
<name>A0A0E9TDF3_ANGAN</name>
<organism evidence="1">
    <name type="scientific">Anguilla anguilla</name>
    <name type="common">European freshwater eel</name>
    <name type="synonym">Muraena anguilla</name>
    <dbReference type="NCBI Taxonomy" id="7936"/>
    <lineage>
        <taxon>Eukaryota</taxon>
        <taxon>Metazoa</taxon>
        <taxon>Chordata</taxon>
        <taxon>Craniata</taxon>
        <taxon>Vertebrata</taxon>
        <taxon>Euteleostomi</taxon>
        <taxon>Actinopterygii</taxon>
        <taxon>Neopterygii</taxon>
        <taxon>Teleostei</taxon>
        <taxon>Anguilliformes</taxon>
        <taxon>Anguillidae</taxon>
        <taxon>Anguilla</taxon>
    </lineage>
</organism>
<evidence type="ECO:0000313" key="1">
    <source>
        <dbReference type="EMBL" id="JAH50738.1"/>
    </source>
</evidence>
<accession>A0A0E9TDF3</accession>
<dbReference type="EMBL" id="GBXM01057839">
    <property type="protein sequence ID" value="JAH50738.1"/>
    <property type="molecule type" value="Transcribed_RNA"/>
</dbReference>
<sequence>MVHRPTVIGFPFP</sequence>
<reference evidence="1" key="2">
    <citation type="journal article" date="2015" name="Fish Shellfish Immunol.">
        <title>Early steps in the European eel (Anguilla anguilla)-Vibrio vulnificus interaction in the gills: Role of the RtxA13 toxin.</title>
        <authorList>
            <person name="Callol A."/>
            <person name="Pajuelo D."/>
            <person name="Ebbesson L."/>
            <person name="Teles M."/>
            <person name="MacKenzie S."/>
            <person name="Amaro C."/>
        </authorList>
    </citation>
    <scope>NUCLEOTIDE SEQUENCE</scope>
</reference>
<reference evidence="1" key="1">
    <citation type="submission" date="2014-11" db="EMBL/GenBank/DDBJ databases">
        <authorList>
            <person name="Amaro Gonzalez C."/>
        </authorList>
    </citation>
    <scope>NUCLEOTIDE SEQUENCE</scope>
</reference>
<proteinExistence type="predicted"/>